<proteinExistence type="predicted"/>
<protein>
    <submittedName>
        <fullName evidence="1">Uncharacterized protein</fullName>
    </submittedName>
</protein>
<dbReference type="Proteomes" id="UP000198844">
    <property type="component" value="Unassembled WGS sequence"/>
</dbReference>
<evidence type="ECO:0000313" key="1">
    <source>
        <dbReference type="EMBL" id="SFU24988.1"/>
    </source>
</evidence>
<accession>A0A1I7EM25</accession>
<dbReference type="EMBL" id="FPBH01000031">
    <property type="protein sequence ID" value="SFU24988.1"/>
    <property type="molecule type" value="Genomic_DNA"/>
</dbReference>
<sequence length="45" mass="4912">MVAALTALLETRKPAKCGLFLQLTAYTISLEAMADTHRANHLRIG</sequence>
<name>A0A1I7EM25_9BURK</name>
<reference evidence="1 2" key="1">
    <citation type="submission" date="2016-10" db="EMBL/GenBank/DDBJ databases">
        <authorList>
            <person name="de Groot N.N."/>
        </authorList>
    </citation>
    <scope>NUCLEOTIDE SEQUENCE [LARGE SCALE GENOMIC DNA]</scope>
    <source>
        <strain evidence="1 2">LMG 27731</strain>
    </source>
</reference>
<dbReference type="AlphaFoldDB" id="A0A1I7EM25"/>
<organism evidence="1 2">
    <name type="scientific">Paraburkholderia aspalathi</name>
    <dbReference type="NCBI Taxonomy" id="1324617"/>
    <lineage>
        <taxon>Bacteria</taxon>
        <taxon>Pseudomonadati</taxon>
        <taxon>Pseudomonadota</taxon>
        <taxon>Betaproteobacteria</taxon>
        <taxon>Burkholderiales</taxon>
        <taxon>Burkholderiaceae</taxon>
        <taxon>Paraburkholderia</taxon>
    </lineage>
</organism>
<gene>
    <name evidence="1" type="ORF">SAMN05192563_103178</name>
</gene>
<evidence type="ECO:0000313" key="2">
    <source>
        <dbReference type="Proteomes" id="UP000198844"/>
    </source>
</evidence>